<dbReference type="GO" id="GO:0036064">
    <property type="term" value="C:ciliary basal body"/>
    <property type="evidence" value="ECO:0007669"/>
    <property type="project" value="TreeGrafter"/>
</dbReference>
<dbReference type="PANTHER" id="PTHR24110">
    <property type="entry name" value="CENTROSOMAL PROTEIN OF 78 KDA"/>
    <property type="match status" value="1"/>
</dbReference>
<evidence type="ECO:0000313" key="3">
    <source>
        <dbReference type="EMBL" id="KAK5619224.1"/>
    </source>
</evidence>
<proteinExistence type="predicted"/>
<evidence type="ECO:0000256" key="2">
    <source>
        <dbReference type="SAM" id="MobiDB-lite"/>
    </source>
</evidence>
<dbReference type="Proteomes" id="UP001311232">
    <property type="component" value="Unassembled WGS sequence"/>
</dbReference>
<dbReference type="AlphaFoldDB" id="A0AAV9SEL9"/>
<dbReference type="InterPro" id="IPR001611">
    <property type="entry name" value="Leu-rich_rpt"/>
</dbReference>
<feature type="coiled-coil region" evidence="1">
    <location>
        <begin position="459"/>
        <end position="507"/>
    </location>
</feature>
<dbReference type="InterPro" id="IPR032675">
    <property type="entry name" value="LRR_dom_sf"/>
</dbReference>
<feature type="compositionally biased region" description="Low complexity" evidence="2">
    <location>
        <begin position="745"/>
        <end position="757"/>
    </location>
</feature>
<feature type="region of interest" description="Disordered" evidence="2">
    <location>
        <begin position="688"/>
        <end position="795"/>
    </location>
</feature>
<keyword evidence="1" id="KW-0175">Coiled coil</keyword>
<dbReference type="PANTHER" id="PTHR24110:SF3">
    <property type="entry name" value="CENTROSOMAL PROTEIN OF 78 KDA"/>
    <property type="match status" value="1"/>
</dbReference>
<feature type="compositionally biased region" description="Polar residues" evidence="2">
    <location>
        <begin position="688"/>
        <end position="737"/>
    </location>
</feature>
<gene>
    <name evidence="3" type="ORF">CRENBAI_020298</name>
</gene>
<reference evidence="3 4" key="1">
    <citation type="submission" date="2021-06" db="EMBL/GenBank/DDBJ databases">
        <authorList>
            <person name="Palmer J.M."/>
        </authorList>
    </citation>
    <scope>NUCLEOTIDE SEQUENCE [LARGE SCALE GENOMIC DNA]</scope>
    <source>
        <strain evidence="3 4">MEX-2019</strain>
        <tissue evidence="3">Muscle</tissue>
    </source>
</reference>
<dbReference type="Pfam" id="PF13516">
    <property type="entry name" value="LRR_6"/>
    <property type="match status" value="2"/>
</dbReference>
<dbReference type="FunFam" id="3.80.10.10:FF:000948">
    <property type="entry name" value="Centrosomal protein 78"/>
    <property type="match status" value="1"/>
</dbReference>
<accession>A0AAV9SEL9</accession>
<feature type="region of interest" description="Disordered" evidence="2">
    <location>
        <begin position="330"/>
        <end position="380"/>
    </location>
</feature>
<dbReference type="InterPro" id="IPR026212">
    <property type="entry name" value="Cep78"/>
</dbReference>
<sequence>MVQGNSQIRRQGAHDFLAYYEFCCARQDSVPLPAVKINLDKGMLDFNGDRVKLTDWPPILHSISINKHLHHIAISSTYQGRLASADSDKRYSKSTFRRKIPAIRSKDLTFKLCKALRECLTVSPILKTLHLSGLPLRERDLITLTKGLAKSASLEDFFLTNCPISDEGLEVICQSVKYSTSIRSVDFTGCNLTWRGAEHMANIIKHQAMQRHGTAWAESLRYRLPQFEGMSGLRRVTLNCNTLIGDQGVAALAHELSEDLWVKAVDLQRCGLSNKGARHLLEALKTNSSLCVLDIRSNPLVDKVLIKTVIEKVLMNAEGQSPEYCWIKPTTSESNTASGPKRGAIPITVRRRSTYRKGPHKGTSPKGQSSGVAQTKKPSSRSCFIPWRAAERAGRQRGLPPGVTVVDRSFQGATTVKVTVESNSEGEEDCEDEDEEELVKVEQTLSSLGLMDRIPGRQFDRIQMELKECRLRLAEERRARLKAESRLMEYELENARLRDANRSLSEALVATGSGSALRALSALEDEAVLESIENSFNKFHAFLDLLKDAGLGQLASVAGINTSDFQPLGKPQLSSTMGPQLEGAASMTVGEFRDVQGEADNVSLAGKLVPSFPGGTAFTPSCLSPSLHKDRLVDVTFNHHGLEPADPAVAAEEEPHQYCQPDMQPDSGSEHSFHSQKSFDHFSIGKTFQTQPSRQRMETSSNRSNSYHGNDFSNNSMYSRASQNKGTHSGSNESVSEIISDKAESVGSVGSWSSGKGRPMVGQPRSEGSERRDYPGRRALREIGSLRVQSDDESF</sequence>
<feature type="region of interest" description="Disordered" evidence="2">
    <location>
        <begin position="651"/>
        <end position="676"/>
    </location>
</feature>
<organism evidence="3 4">
    <name type="scientific">Crenichthys baileyi</name>
    <name type="common">White River springfish</name>
    <dbReference type="NCBI Taxonomy" id="28760"/>
    <lineage>
        <taxon>Eukaryota</taxon>
        <taxon>Metazoa</taxon>
        <taxon>Chordata</taxon>
        <taxon>Craniata</taxon>
        <taxon>Vertebrata</taxon>
        <taxon>Euteleostomi</taxon>
        <taxon>Actinopterygii</taxon>
        <taxon>Neopterygii</taxon>
        <taxon>Teleostei</taxon>
        <taxon>Neoteleostei</taxon>
        <taxon>Acanthomorphata</taxon>
        <taxon>Ovalentaria</taxon>
        <taxon>Atherinomorphae</taxon>
        <taxon>Cyprinodontiformes</taxon>
        <taxon>Goodeidae</taxon>
        <taxon>Crenichthys</taxon>
    </lineage>
</organism>
<evidence type="ECO:0008006" key="5">
    <source>
        <dbReference type="Google" id="ProtNLM"/>
    </source>
</evidence>
<evidence type="ECO:0000313" key="4">
    <source>
        <dbReference type="Proteomes" id="UP001311232"/>
    </source>
</evidence>
<feature type="compositionally biased region" description="Basic residues" evidence="2">
    <location>
        <begin position="349"/>
        <end position="360"/>
    </location>
</feature>
<dbReference type="GO" id="GO:0044782">
    <property type="term" value="P:cilium organization"/>
    <property type="evidence" value="ECO:0007669"/>
    <property type="project" value="TreeGrafter"/>
</dbReference>
<dbReference type="EMBL" id="JAHHUM010000583">
    <property type="protein sequence ID" value="KAK5619224.1"/>
    <property type="molecule type" value="Genomic_DNA"/>
</dbReference>
<dbReference type="FunFam" id="3.80.10.10:FF:000070">
    <property type="entry name" value="Centrosomal protein of 78 kDa"/>
    <property type="match status" value="1"/>
</dbReference>
<dbReference type="SUPFAM" id="SSF52047">
    <property type="entry name" value="RNI-like"/>
    <property type="match status" value="1"/>
</dbReference>
<dbReference type="Gene3D" id="3.80.10.10">
    <property type="entry name" value="Ribonuclease Inhibitor"/>
    <property type="match status" value="2"/>
</dbReference>
<name>A0AAV9SEL9_9TELE</name>
<protein>
    <recommendedName>
        <fullName evidence="5">Centrosomal protein of 78 kDa</fullName>
    </recommendedName>
</protein>
<evidence type="ECO:0000256" key="1">
    <source>
        <dbReference type="SAM" id="Coils"/>
    </source>
</evidence>
<feature type="compositionally biased region" description="Polar residues" evidence="2">
    <location>
        <begin position="365"/>
        <end position="380"/>
    </location>
</feature>
<feature type="compositionally biased region" description="Basic and acidic residues" evidence="2">
    <location>
        <begin position="767"/>
        <end position="781"/>
    </location>
</feature>
<dbReference type="SMART" id="SM00368">
    <property type="entry name" value="LRR_RI"/>
    <property type="match status" value="5"/>
</dbReference>
<dbReference type="GO" id="GO:0005813">
    <property type="term" value="C:centrosome"/>
    <property type="evidence" value="ECO:0007669"/>
    <property type="project" value="TreeGrafter"/>
</dbReference>
<keyword evidence="4" id="KW-1185">Reference proteome</keyword>
<comment type="caution">
    <text evidence="3">The sequence shown here is derived from an EMBL/GenBank/DDBJ whole genome shotgun (WGS) entry which is preliminary data.</text>
</comment>
<dbReference type="PRINTS" id="PR02062">
    <property type="entry name" value="CENTROSOME78"/>
</dbReference>